<dbReference type="InterPro" id="IPR051956">
    <property type="entry name" value="eIF2B_epsilon"/>
</dbReference>
<dbReference type="Gene3D" id="1.25.40.180">
    <property type="match status" value="1"/>
</dbReference>
<reference evidence="2 3" key="1">
    <citation type="journal article" date="2021" name="Elife">
        <title>Chloroplast acquisition without the gene transfer in kleptoplastic sea slugs, Plakobranchus ocellatus.</title>
        <authorList>
            <person name="Maeda T."/>
            <person name="Takahashi S."/>
            <person name="Yoshida T."/>
            <person name="Shimamura S."/>
            <person name="Takaki Y."/>
            <person name="Nagai Y."/>
            <person name="Toyoda A."/>
            <person name="Suzuki Y."/>
            <person name="Arimoto A."/>
            <person name="Ishii H."/>
            <person name="Satoh N."/>
            <person name="Nishiyama T."/>
            <person name="Hasebe M."/>
            <person name="Maruyama T."/>
            <person name="Minagawa J."/>
            <person name="Obokata J."/>
            <person name="Shigenobu S."/>
        </authorList>
    </citation>
    <scope>NUCLEOTIDE SEQUENCE [LARGE SCALE GENOMIC DNA]</scope>
</reference>
<dbReference type="SMART" id="SM00515">
    <property type="entry name" value="eIF5C"/>
    <property type="match status" value="1"/>
</dbReference>
<dbReference type="GO" id="GO:0005085">
    <property type="term" value="F:guanyl-nucleotide exchange factor activity"/>
    <property type="evidence" value="ECO:0007669"/>
    <property type="project" value="InterPro"/>
</dbReference>
<dbReference type="CDD" id="cd11558">
    <property type="entry name" value="W2_eIF2B_epsilon"/>
    <property type="match status" value="1"/>
</dbReference>
<dbReference type="GO" id="GO:0031369">
    <property type="term" value="F:translation initiation factor binding"/>
    <property type="evidence" value="ECO:0007669"/>
    <property type="project" value="InterPro"/>
</dbReference>
<keyword evidence="2" id="KW-0648">Protein biosynthesis</keyword>
<proteinExistence type="predicted"/>
<keyword evidence="2" id="KW-0396">Initiation factor</keyword>
<keyword evidence="3" id="KW-1185">Reference proteome</keyword>
<dbReference type="PANTHER" id="PTHR45887:SF1">
    <property type="entry name" value="TRANSLATION INITIATION FACTOR EIF-2B SUBUNIT EPSILON"/>
    <property type="match status" value="1"/>
</dbReference>
<sequence length="196" mass="21829">MAGTQGIDRVQIADDFYKELVATLARADSERIKQENIILEINSLKHAFQVPINEVIHCLPCSFLDLARNKSESSGAAVSAVLTAFNSITAHYSPVLCNYMKDSESQLTAISGIGDFVIKNEAYRPRLPQMLNFLYDADILSETSIMTWYNHTPSTANSNKALCHTYLKKLAEPFVSWLQTAESESSEEDDDDQDGN</sequence>
<dbReference type="InterPro" id="IPR016024">
    <property type="entry name" value="ARM-type_fold"/>
</dbReference>
<dbReference type="GO" id="GO:0005851">
    <property type="term" value="C:eukaryotic translation initiation factor 2B complex"/>
    <property type="evidence" value="ECO:0007669"/>
    <property type="project" value="TreeGrafter"/>
</dbReference>
<feature type="domain" description="W2" evidence="1">
    <location>
        <begin position="10"/>
        <end position="188"/>
    </location>
</feature>
<dbReference type="Proteomes" id="UP000762676">
    <property type="component" value="Unassembled WGS sequence"/>
</dbReference>
<protein>
    <submittedName>
        <fullName evidence="2">Translation initiation factor eIF-2B subunit epsilon-like</fullName>
    </submittedName>
</protein>
<dbReference type="PANTHER" id="PTHR45887">
    <property type="entry name" value="TRANSLATION INITIATION FACTOR EIF-2B SUBUNIT EPSILON"/>
    <property type="match status" value="1"/>
</dbReference>
<evidence type="ECO:0000313" key="2">
    <source>
        <dbReference type="EMBL" id="GFR60653.1"/>
    </source>
</evidence>
<dbReference type="Pfam" id="PF02020">
    <property type="entry name" value="W2"/>
    <property type="match status" value="1"/>
</dbReference>
<comment type="caution">
    <text evidence="2">The sequence shown here is derived from an EMBL/GenBank/DDBJ whole genome shotgun (WGS) entry which is preliminary data.</text>
</comment>
<gene>
    <name evidence="2" type="ORF">ElyMa_001826900</name>
</gene>
<evidence type="ECO:0000259" key="1">
    <source>
        <dbReference type="PROSITE" id="PS51363"/>
    </source>
</evidence>
<organism evidence="2 3">
    <name type="scientific">Elysia marginata</name>
    <dbReference type="NCBI Taxonomy" id="1093978"/>
    <lineage>
        <taxon>Eukaryota</taxon>
        <taxon>Metazoa</taxon>
        <taxon>Spiralia</taxon>
        <taxon>Lophotrochozoa</taxon>
        <taxon>Mollusca</taxon>
        <taxon>Gastropoda</taxon>
        <taxon>Heterobranchia</taxon>
        <taxon>Euthyneura</taxon>
        <taxon>Panpulmonata</taxon>
        <taxon>Sacoglossa</taxon>
        <taxon>Placobranchoidea</taxon>
        <taxon>Plakobranchidae</taxon>
        <taxon>Elysia</taxon>
    </lineage>
</organism>
<dbReference type="PROSITE" id="PS51363">
    <property type="entry name" value="W2"/>
    <property type="match status" value="1"/>
</dbReference>
<evidence type="ECO:0000313" key="3">
    <source>
        <dbReference type="Proteomes" id="UP000762676"/>
    </source>
</evidence>
<dbReference type="AlphaFoldDB" id="A0AAV4EHT2"/>
<dbReference type="EMBL" id="BMAT01003687">
    <property type="protein sequence ID" value="GFR60653.1"/>
    <property type="molecule type" value="Genomic_DNA"/>
</dbReference>
<accession>A0AAV4EHT2</accession>
<dbReference type="GO" id="GO:0003743">
    <property type="term" value="F:translation initiation factor activity"/>
    <property type="evidence" value="ECO:0007669"/>
    <property type="project" value="UniProtKB-KW"/>
</dbReference>
<name>A0AAV4EHT2_9GAST</name>
<dbReference type="SUPFAM" id="SSF48371">
    <property type="entry name" value="ARM repeat"/>
    <property type="match status" value="1"/>
</dbReference>
<dbReference type="InterPro" id="IPR044123">
    <property type="entry name" value="W2_eIF2B_epsilon"/>
</dbReference>
<dbReference type="InterPro" id="IPR003307">
    <property type="entry name" value="W2_domain"/>
</dbReference>